<dbReference type="EMBL" id="CP045503">
    <property type="protein sequence ID" value="QPG58420.1"/>
    <property type="molecule type" value="Genomic_DNA"/>
</dbReference>
<dbReference type="Gene3D" id="3.10.540.10">
    <property type="entry name" value="duf1285 like domain"/>
    <property type="match status" value="1"/>
</dbReference>
<evidence type="ECO:0000256" key="1">
    <source>
        <dbReference type="SAM" id="MobiDB-lite"/>
    </source>
</evidence>
<name>A0ABX6V776_9GAMM</name>
<dbReference type="InterPro" id="IPR023361">
    <property type="entry name" value="DUF1285_beta_roll_sf"/>
</dbReference>
<reference evidence="3" key="1">
    <citation type="submission" date="2021-07" db="EMBL/GenBank/DDBJ databases">
        <title>Shewanella sp. YLB-07 whole genome sequence.</title>
        <authorList>
            <person name="Yu L."/>
        </authorList>
    </citation>
    <scope>NUCLEOTIDE SEQUENCE</scope>
    <source>
        <strain evidence="3">YLB-08</strain>
    </source>
</reference>
<dbReference type="Proteomes" id="UP000316416">
    <property type="component" value="Chromosome"/>
</dbReference>
<dbReference type="Pfam" id="PF06938">
    <property type="entry name" value="DUF1285_N"/>
    <property type="match status" value="1"/>
</dbReference>
<organism evidence="3 4">
    <name type="scientific">Shewanella eurypsychrophilus</name>
    <dbReference type="NCBI Taxonomy" id="2593656"/>
    <lineage>
        <taxon>Bacteria</taxon>
        <taxon>Pseudomonadati</taxon>
        <taxon>Pseudomonadota</taxon>
        <taxon>Gammaproteobacteria</taxon>
        <taxon>Alteromonadales</taxon>
        <taxon>Shewanellaceae</taxon>
        <taxon>Shewanella</taxon>
    </lineage>
</organism>
<dbReference type="RefSeq" id="WP_142871084.1">
    <property type="nucleotide sequence ID" value="NZ_CP045503.2"/>
</dbReference>
<feature type="region of interest" description="Disordered" evidence="1">
    <location>
        <begin position="1"/>
        <end position="21"/>
    </location>
</feature>
<evidence type="ECO:0000313" key="4">
    <source>
        <dbReference type="Proteomes" id="UP000316416"/>
    </source>
</evidence>
<accession>A0ABX6V776</accession>
<dbReference type="InterPro" id="IPR048341">
    <property type="entry name" value="DUF1285_N"/>
</dbReference>
<evidence type="ECO:0000313" key="3">
    <source>
        <dbReference type="EMBL" id="QPG58420.1"/>
    </source>
</evidence>
<gene>
    <name evidence="3" type="ORF">FM038_013950</name>
</gene>
<evidence type="ECO:0000259" key="2">
    <source>
        <dbReference type="Pfam" id="PF06938"/>
    </source>
</evidence>
<keyword evidence="4" id="KW-1185">Reference proteome</keyword>
<sequence length="170" mass="19423">MIKRTEQKPSESADSSHIKNDRTERIDSALKHLSPDTPLCVETCLFTIDNQGQWFYQSEPLPTKFARLFSSILHCIDEEHFLITPVEKLTVSVTSTPLLIVDYQQVTSEQFTVTTSLETQFELTGFSSFLLDEEGVYIDLPRGLRAKLGRACYYRFVEEYLVGGESNQDN</sequence>
<dbReference type="Gene3D" id="2.30.270.10">
    <property type="entry name" value="duf1285 protein"/>
    <property type="match status" value="1"/>
</dbReference>
<protein>
    <submittedName>
        <fullName evidence="3">DUF1285 domain-containing protein</fullName>
    </submittedName>
</protein>
<proteinExistence type="predicted"/>
<feature type="domain" description="DUF1285" evidence="2">
    <location>
        <begin position="44"/>
        <end position="93"/>
    </location>
</feature>